<dbReference type="EMBL" id="JAYMYR010000008">
    <property type="protein sequence ID" value="KAK7349016.1"/>
    <property type="molecule type" value="Genomic_DNA"/>
</dbReference>
<name>A0AAN9M7S2_PHACN</name>
<evidence type="ECO:0008006" key="12">
    <source>
        <dbReference type="Google" id="ProtNLM"/>
    </source>
</evidence>
<dbReference type="Gene3D" id="2.30.30.360">
    <property type="entry name" value="Myosin S1 fragment, N-terminal"/>
    <property type="match status" value="1"/>
</dbReference>
<dbReference type="PANTHER" id="PTHR13140">
    <property type="entry name" value="MYOSIN"/>
    <property type="match status" value="1"/>
</dbReference>
<reference evidence="10 11" key="1">
    <citation type="submission" date="2024-01" db="EMBL/GenBank/DDBJ databases">
        <title>The genomes of 5 underutilized Papilionoideae crops provide insights into root nodulation and disease resistanc.</title>
        <authorList>
            <person name="Jiang F."/>
        </authorList>
    </citation>
    <scope>NUCLEOTIDE SEQUENCE [LARGE SCALE GENOMIC DNA]</scope>
    <source>
        <strain evidence="10">JINMINGXINNONG_FW02</strain>
        <tissue evidence="10">Leaves</tissue>
    </source>
</reference>
<dbReference type="GO" id="GO:0000146">
    <property type="term" value="F:microfilament motor activity"/>
    <property type="evidence" value="ECO:0007669"/>
    <property type="project" value="TreeGrafter"/>
</dbReference>
<dbReference type="AlphaFoldDB" id="A0AAN9M7S2"/>
<dbReference type="GO" id="GO:0016459">
    <property type="term" value="C:myosin complex"/>
    <property type="evidence" value="ECO:0007669"/>
    <property type="project" value="UniProtKB-KW"/>
</dbReference>
<dbReference type="GO" id="GO:0005737">
    <property type="term" value="C:cytoplasm"/>
    <property type="evidence" value="ECO:0007669"/>
    <property type="project" value="TreeGrafter"/>
</dbReference>
<organism evidence="10 11">
    <name type="scientific">Phaseolus coccineus</name>
    <name type="common">Scarlet runner bean</name>
    <name type="synonym">Phaseolus multiflorus</name>
    <dbReference type="NCBI Taxonomy" id="3886"/>
    <lineage>
        <taxon>Eukaryota</taxon>
        <taxon>Viridiplantae</taxon>
        <taxon>Streptophyta</taxon>
        <taxon>Embryophyta</taxon>
        <taxon>Tracheophyta</taxon>
        <taxon>Spermatophyta</taxon>
        <taxon>Magnoliopsida</taxon>
        <taxon>eudicotyledons</taxon>
        <taxon>Gunneridae</taxon>
        <taxon>Pentapetalae</taxon>
        <taxon>rosids</taxon>
        <taxon>fabids</taxon>
        <taxon>Fabales</taxon>
        <taxon>Fabaceae</taxon>
        <taxon>Papilionoideae</taxon>
        <taxon>50 kb inversion clade</taxon>
        <taxon>NPAAA clade</taxon>
        <taxon>indigoferoid/millettioid clade</taxon>
        <taxon>Phaseoleae</taxon>
        <taxon>Phaseolus</taxon>
    </lineage>
</organism>
<dbReference type="InterPro" id="IPR008989">
    <property type="entry name" value="Myosin_S1_N"/>
</dbReference>
<protein>
    <recommendedName>
        <fullName evidence="12">Myosin motor domain-containing protein</fullName>
    </recommendedName>
</protein>
<comment type="caution">
    <text evidence="10">The sequence shown here is derived from an EMBL/GenBank/DDBJ whole genome shotgun (WGS) entry which is preliminary data.</text>
</comment>
<dbReference type="Proteomes" id="UP001374584">
    <property type="component" value="Unassembled WGS sequence"/>
</dbReference>
<dbReference type="SUPFAM" id="SSF52540">
    <property type="entry name" value="P-loop containing nucleoside triphosphate hydrolases"/>
    <property type="match status" value="1"/>
</dbReference>
<evidence type="ECO:0000256" key="4">
    <source>
        <dbReference type="ARBA" id="ARBA00023123"/>
    </source>
</evidence>
<keyword evidence="3" id="KW-0112">Calmodulin-binding</keyword>
<evidence type="ECO:0000313" key="11">
    <source>
        <dbReference type="Proteomes" id="UP001374584"/>
    </source>
</evidence>
<evidence type="ECO:0000259" key="8">
    <source>
        <dbReference type="PROSITE" id="PS51456"/>
    </source>
</evidence>
<dbReference type="InterPro" id="IPR001609">
    <property type="entry name" value="Myosin_head_motor_dom-like"/>
</dbReference>
<evidence type="ECO:0000256" key="2">
    <source>
        <dbReference type="ARBA" id="ARBA00022840"/>
    </source>
</evidence>
<dbReference type="InterPro" id="IPR027417">
    <property type="entry name" value="P-loop_NTPase"/>
</dbReference>
<dbReference type="PROSITE" id="PS51844">
    <property type="entry name" value="SH3_LIKE"/>
    <property type="match status" value="1"/>
</dbReference>
<keyword evidence="1" id="KW-0547">Nucleotide-binding</keyword>
<dbReference type="InterPro" id="IPR004009">
    <property type="entry name" value="SH3_Myosin"/>
</dbReference>
<comment type="caution">
    <text evidence="7">Lacks conserved residue(s) required for the propagation of feature annotation.</text>
</comment>
<feature type="domain" description="Myosin motor" evidence="8">
    <location>
        <begin position="74"/>
        <end position="168"/>
    </location>
</feature>
<keyword evidence="2" id="KW-0067">ATP-binding</keyword>
<dbReference type="Pfam" id="PF00063">
    <property type="entry name" value="Myosin_head"/>
    <property type="match status" value="1"/>
</dbReference>
<accession>A0AAN9M7S2</accession>
<dbReference type="GO" id="GO:0016020">
    <property type="term" value="C:membrane"/>
    <property type="evidence" value="ECO:0007669"/>
    <property type="project" value="TreeGrafter"/>
</dbReference>
<evidence type="ECO:0000256" key="5">
    <source>
        <dbReference type="ARBA" id="ARBA00023175"/>
    </source>
</evidence>
<dbReference type="GO" id="GO:0005524">
    <property type="term" value="F:ATP binding"/>
    <property type="evidence" value="ECO:0007669"/>
    <property type="project" value="UniProtKB-KW"/>
</dbReference>
<evidence type="ECO:0000256" key="1">
    <source>
        <dbReference type="ARBA" id="ARBA00022741"/>
    </source>
</evidence>
<evidence type="ECO:0000259" key="9">
    <source>
        <dbReference type="PROSITE" id="PS51844"/>
    </source>
</evidence>
<gene>
    <name evidence="10" type="ORF">VNO80_23843</name>
</gene>
<comment type="similarity">
    <text evidence="7">Belongs to the TRAFAC class myosin-kinesin ATPase superfamily. Myosin family.</text>
</comment>
<dbReference type="GO" id="GO:0005516">
    <property type="term" value="F:calmodulin binding"/>
    <property type="evidence" value="ECO:0007669"/>
    <property type="project" value="UniProtKB-KW"/>
</dbReference>
<dbReference type="GO" id="GO:0007015">
    <property type="term" value="P:actin filament organization"/>
    <property type="evidence" value="ECO:0007669"/>
    <property type="project" value="TreeGrafter"/>
</dbReference>
<evidence type="ECO:0000313" key="10">
    <source>
        <dbReference type="EMBL" id="KAK7349016.1"/>
    </source>
</evidence>
<sequence length="168" mass="18713">MMTKALIIVLNAQAGQLNYVAGSLVWVEDPELAWIDGEIQDSKKDEVTIIFKSGTRVVSKSANMYPKDPKFPPNGVEDMTRLAYLHEPGVLQNLKIRYSGNKIYTYTGNILIAVNPFQRLPHLTETSTMIKYKGAAFGEQSPHPFAIASSAYRYLVAALSFLCLGLWL</sequence>
<proteinExistence type="inferred from homology"/>
<keyword evidence="5" id="KW-0505">Motor protein</keyword>
<keyword evidence="4 7" id="KW-0518">Myosin</keyword>
<evidence type="ECO:0000256" key="7">
    <source>
        <dbReference type="PROSITE-ProRule" id="PRU00782"/>
    </source>
</evidence>
<dbReference type="Gene3D" id="3.40.850.10">
    <property type="entry name" value="Kinesin motor domain"/>
    <property type="match status" value="1"/>
</dbReference>
<feature type="domain" description="Myosin N-terminal SH3-like" evidence="9">
    <location>
        <begin position="20"/>
        <end position="69"/>
    </location>
</feature>
<dbReference type="PROSITE" id="PS51456">
    <property type="entry name" value="MYOSIN_MOTOR"/>
    <property type="match status" value="1"/>
</dbReference>
<evidence type="ECO:0000256" key="3">
    <source>
        <dbReference type="ARBA" id="ARBA00022860"/>
    </source>
</evidence>
<dbReference type="GO" id="GO:0051015">
    <property type="term" value="F:actin filament binding"/>
    <property type="evidence" value="ECO:0007669"/>
    <property type="project" value="InterPro"/>
</dbReference>
<dbReference type="PANTHER" id="PTHR13140:SF751">
    <property type="entry name" value="MYOSIN HEAVY CHAIN"/>
    <property type="match status" value="1"/>
</dbReference>
<evidence type="ECO:0000256" key="6">
    <source>
        <dbReference type="ARBA" id="ARBA00023203"/>
    </source>
</evidence>
<dbReference type="InterPro" id="IPR036961">
    <property type="entry name" value="Kinesin_motor_dom_sf"/>
</dbReference>
<keyword evidence="6 7" id="KW-0009">Actin-binding</keyword>
<dbReference type="Pfam" id="PF02736">
    <property type="entry name" value="Myosin_N"/>
    <property type="match status" value="1"/>
</dbReference>
<keyword evidence="11" id="KW-1185">Reference proteome</keyword>